<dbReference type="Proteomes" id="UP000644507">
    <property type="component" value="Unassembled WGS sequence"/>
</dbReference>
<dbReference type="InterPro" id="IPR013424">
    <property type="entry name" value="Ice-binding_C"/>
</dbReference>
<organism evidence="2 3">
    <name type="scientific">Roseibacillus persicicus</name>
    <dbReference type="NCBI Taxonomy" id="454148"/>
    <lineage>
        <taxon>Bacteria</taxon>
        <taxon>Pseudomonadati</taxon>
        <taxon>Verrucomicrobiota</taxon>
        <taxon>Verrucomicrobiia</taxon>
        <taxon>Verrucomicrobiales</taxon>
        <taxon>Verrucomicrobiaceae</taxon>
        <taxon>Roseibacillus</taxon>
    </lineage>
</organism>
<feature type="chain" id="PRO_5037311181" description="PEP-CTERM protein-sorting domain-containing protein" evidence="1">
    <location>
        <begin position="19"/>
        <end position="255"/>
    </location>
</feature>
<protein>
    <recommendedName>
        <fullName evidence="4">PEP-CTERM protein-sorting domain-containing protein</fullName>
    </recommendedName>
</protein>
<reference evidence="2" key="2">
    <citation type="submission" date="2020-09" db="EMBL/GenBank/DDBJ databases">
        <authorList>
            <person name="Sun Q."/>
            <person name="Kim S."/>
        </authorList>
    </citation>
    <scope>NUCLEOTIDE SEQUENCE</scope>
    <source>
        <strain evidence="2">KCTC 12988</strain>
    </source>
</reference>
<evidence type="ECO:0000313" key="3">
    <source>
        <dbReference type="Proteomes" id="UP000644507"/>
    </source>
</evidence>
<feature type="signal peptide" evidence="1">
    <location>
        <begin position="1"/>
        <end position="18"/>
    </location>
</feature>
<dbReference type="AlphaFoldDB" id="A0A918TRJ0"/>
<evidence type="ECO:0000256" key="1">
    <source>
        <dbReference type="SAM" id="SignalP"/>
    </source>
</evidence>
<name>A0A918TRJ0_9BACT</name>
<dbReference type="EMBL" id="BMXI01000011">
    <property type="protein sequence ID" value="GHC58832.1"/>
    <property type="molecule type" value="Genomic_DNA"/>
</dbReference>
<dbReference type="NCBIfam" id="TIGR02595">
    <property type="entry name" value="PEP_CTERM"/>
    <property type="match status" value="1"/>
</dbReference>
<evidence type="ECO:0008006" key="4">
    <source>
        <dbReference type="Google" id="ProtNLM"/>
    </source>
</evidence>
<reference evidence="2" key="1">
    <citation type="journal article" date="2014" name="Int. J. Syst. Evol. Microbiol.">
        <title>Complete genome sequence of Corynebacterium casei LMG S-19264T (=DSM 44701T), isolated from a smear-ripened cheese.</title>
        <authorList>
            <consortium name="US DOE Joint Genome Institute (JGI-PGF)"/>
            <person name="Walter F."/>
            <person name="Albersmeier A."/>
            <person name="Kalinowski J."/>
            <person name="Ruckert C."/>
        </authorList>
    </citation>
    <scope>NUCLEOTIDE SEQUENCE</scope>
    <source>
        <strain evidence="2">KCTC 12988</strain>
    </source>
</reference>
<accession>A0A918TRJ0</accession>
<gene>
    <name evidence="2" type="ORF">GCM10007100_27420</name>
</gene>
<evidence type="ECO:0000313" key="2">
    <source>
        <dbReference type="EMBL" id="GHC58832.1"/>
    </source>
</evidence>
<sequence>MLASATGLALALSSQLPAATISWQPSVDMYQGSTTETFVNTEGTSIVAYNNTTDITSGDTAVTVNGVSFTPQNTGIPLVGVGGATITINGGTDNENAFGDGDFSNNGSIYHLIRGGTFEISSVTLSGLTIGQTYLVQAFNHDGRNSRHNDFITGYDGTSSAPAGTSQLSNYETDGEPDIGGARVGDSIIGTFLADSATQVITIYGSGNNGASWASGNSQSQINAIQLRAIEPIPEPSSALLVGLAGTVLLLRRRK</sequence>
<keyword evidence="1" id="KW-0732">Signal</keyword>
<keyword evidence="3" id="KW-1185">Reference proteome</keyword>
<comment type="caution">
    <text evidence="2">The sequence shown here is derived from an EMBL/GenBank/DDBJ whole genome shotgun (WGS) entry which is preliminary data.</text>
</comment>
<proteinExistence type="predicted"/>